<accession>A0ACC0E5K0</accession>
<dbReference type="EMBL" id="CM045875">
    <property type="protein sequence ID" value="KAI7944350.1"/>
    <property type="molecule type" value="Genomic_DNA"/>
</dbReference>
<evidence type="ECO:0000313" key="1">
    <source>
        <dbReference type="EMBL" id="KAI7944350.1"/>
    </source>
</evidence>
<keyword evidence="2" id="KW-1185">Reference proteome</keyword>
<sequence>MAGSTSAWTGPGLRDRQARRRRRDIVAEQSNASHLEAGSIEPSMPGSTVRKVPGTQAKHLVFVPSSDSSPR</sequence>
<gene>
    <name evidence="1" type="ORF">MJO28_011878</name>
</gene>
<comment type="caution">
    <text evidence="1">The sequence shown here is derived from an EMBL/GenBank/DDBJ whole genome shotgun (WGS) entry which is preliminary data.</text>
</comment>
<proteinExistence type="predicted"/>
<reference evidence="1 2" key="3">
    <citation type="journal article" date="2022" name="Microbiol. Spectr.">
        <title>Folding features and dynamics of 3D genome architecture in plant fungal pathogens.</title>
        <authorList>
            <person name="Xia C."/>
        </authorList>
    </citation>
    <scope>NUCLEOTIDE SEQUENCE [LARGE SCALE GENOMIC DNA]</scope>
    <source>
        <strain evidence="1 2">93-210</strain>
    </source>
</reference>
<protein>
    <submittedName>
        <fullName evidence="1">Uncharacterized protein</fullName>
    </submittedName>
</protein>
<reference evidence="2" key="2">
    <citation type="journal article" date="2018" name="Mol. Plant Microbe Interact.">
        <title>Genome sequence resources for the wheat stripe rust pathogen (Puccinia striiformis f. sp. tritici) and the barley stripe rust pathogen (Puccinia striiformis f. sp. hordei).</title>
        <authorList>
            <person name="Xia C."/>
            <person name="Wang M."/>
            <person name="Yin C."/>
            <person name="Cornejo O.E."/>
            <person name="Hulbert S.H."/>
            <person name="Chen X."/>
        </authorList>
    </citation>
    <scope>NUCLEOTIDE SEQUENCE [LARGE SCALE GENOMIC DNA]</scope>
    <source>
        <strain evidence="2">93-210</strain>
    </source>
</reference>
<organism evidence="1 2">
    <name type="scientific">Puccinia striiformis f. sp. tritici</name>
    <dbReference type="NCBI Taxonomy" id="168172"/>
    <lineage>
        <taxon>Eukaryota</taxon>
        <taxon>Fungi</taxon>
        <taxon>Dikarya</taxon>
        <taxon>Basidiomycota</taxon>
        <taxon>Pucciniomycotina</taxon>
        <taxon>Pucciniomycetes</taxon>
        <taxon>Pucciniales</taxon>
        <taxon>Pucciniaceae</taxon>
        <taxon>Puccinia</taxon>
    </lineage>
</organism>
<evidence type="ECO:0000313" key="2">
    <source>
        <dbReference type="Proteomes" id="UP001060170"/>
    </source>
</evidence>
<feature type="non-terminal residue" evidence="1">
    <location>
        <position position="71"/>
    </location>
</feature>
<reference evidence="2" key="1">
    <citation type="journal article" date="2018" name="BMC Genomics">
        <title>Genomic insights into host adaptation between the wheat stripe rust pathogen (Puccinia striiformis f. sp. tritici) and the barley stripe rust pathogen (Puccinia striiformis f. sp. hordei).</title>
        <authorList>
            <person name="Xia C."/>
            <person name="Wang M."/>
            <person name="Yin C."/>
            <person name="Cornejo O.E."/>
            <person name="Hulbert S.H."/>
            <person name="Chen X."/>
        </authorList>
    </citation>
    <scope>NUCLEOTIDE SEQUENCE [LARGE SCALE GENOMIC DNA]</scope>
    <source>
        <strain evidence="2">93-210</strain>
    </source>
</reference>
<name>A0ACC0E5K0_9BASI</name>
<dbReference type="Proteomes" id="UP001060170">
    <property type="component" value="Chromosome 11"/>
</dbReference>